<evidence type="ECO:0000259" key="4">
    <source>
        <dbReference type="PROSITE" id="PS51184"/>
    </source>
</evidence>
<evidence type="ECO:0000259" key="3">
    <source>
        <dbReference type="PROSITE" id="PS50222"/>
    </source>
</evidence>
<accession>A0AAD9R0I4</accession>
<dbReference type="SUPFAM" id="SSF47473">
    <property type="entry name" value="EF-hand"/>
    <property type="match status" value="1"/>
</dbReference>
<feature type="domain" description="JmjC" evidence="4">
    <location>
        <begin position="145"/>
        <end position="297"/>
    </location>
</feature>
<feature type="chain" id="PRO_5041968773" evidence="2">
    <location>
        <begin position="28"/>
        <end position="426"/>
    </location>
</feature>
<dbReference type="SUPFAM" id="SSF51197">
    <property type="entry name" value="Clavaminate synthase-like"/>
    <property type="match status" value="1"/>
</dbReference>
<dbReference type="InterPro" id="IPR011992">
    <property type="entry name" value="EF-hand-dom_pair"/>
</dbReference>
<dbReference type="AlphaFoldDB" id="A0AAD9R0I4"/>
<dbReference type="Gene3D" id="2.60.120.650">
    <property type="entry name" value="Cupin"/>
    <property type="match status" value="1"/>
</dbReference>
<name>A0AAD9R0I4_ACRCE</name>
<evidence type="ECO:0000313" key="6">
    <source>
        <dbReference type="Proteomes" id="UP001249851"/>
    </source>
</evidence>
<dbReference type="PANTHER" id="PTHR12461">
    <property type="entry name" value="HYPOXIA-INDUCIBLE FACTOR 1 ALPHA INHIBITOR-RELATED"/>
    <property type="match status" value="1"/>
</dbReference>
<organism evidence="5 6">
    <name type="scientific">Acropora cervicornis</name>
    <name type="common">Staghorn coral</name>
    <dbReference type="NCBI Taxonomy" id="6130"/>
    <lineage>
        <taxon>Eukaryota</taxon>
        <taxon>Metazoa</taxon>
        <taxon>Cnidaria</taxon>
        <taxon>Anthozoa</taxon>
        <taxon>Hexacorallia</taxon>
        <taxon>Scleractinia</taxon>
        <taxon>Astrocoeniina</taxon>
        <taxon>Acroporidae</taxon>
        <taxon>Acropora</taxon>
    </lineage>
</organism>
<dbReference type="InterPro" id="IPR003347">
    <property type="entry name" value="JmjC_dom"/>
</dbReference>
<dbReference type="Proteomes" id="UP001249851">
    <property type="component" value="Unassembled WGS sequence"/>
</dbReference>
<dbReference type="EMBL" id="JARQWQ010000007">
    <property type="protein sequence ID" value="KAK2570501.1"/>
    <property type="molecule type" value="Genomic_DNA"/>
</dbReference>
<dbReference type="PROSITE" id="PS50222">
    <property type="entry name" value="EF_HAND_2"/>
    <property type="match status" value="1"/>
</dbReference>
<evidence type="ECO:0000256" key="2">
    <source>
        <dbReference type="SAM" id="SignalP"/>
    </source>
</evidence>
<keyword evidence="6" id="KW-1185">Reference proteome</keyword>
<evidence type="ECO:0000256" key="1">
    <source>
        <dbReference type="ARBA" id="ARBA00022837"/>
    </source>
</evidence>
<evidence type="ECO:0000313" key="5">
    <source>
        <dbReference type="EMBL" id="KAK2570501.1"/>
    </source>
</evidence>
<keyword evidence="1" id="KW-0106">Calcium</keyword>
<sequence>MMTKVSLALRFLLIVHLELVNIPLVALSTDSQPSTTYHYPGHLEPLGARNVKQSLEVIDDFLTPREFFEKYVSSSKPVLIRGGAKLSPAFSLWSDEYFLSFDESKNFQIVAEQRKKEIRTHPALDISFAEFVKTYEKSDIYLVNGVPPFLQKDVLLPPPLLCKDIAKDMLVDTVMWFSSGGTKSVLHNDDVDNINCLFHGTKELLFIEYKKYKDQVPIDFPSGGYSGVDVDSVDFVKYPSLKDVEYYNVTMEAGDCLFIPYKWFHQVRSFDRNIAVNVWWKHKTSFIPQDCIMEPNQTLDKFVFSSLQQETDNETDLISHLESLVADRKVGYTEFEKLVKQDSIIMNGRSIAWDEQFSSTTKKIFAVLDLDKSGKVSSSDLQLLREDSMSQTLAENEFAKIEDLVEDQMESNELDATENASLKDEL</sequence>
<reference evidence="5" key="2">
    <citation type="journal article" date="2023" name="Science">
        <title>Genomic signatures of disease resistance in endangered staghorn corals.</title>
        <authorList>
            <person name="Vollmer S.V."/>
            <person name="Selwyn J.D."/>
            <person name="Despard B.A."/>
            <person name="Roesel C.L."/>
        </authorList>
    </citation>
    <scope>NUCLEOTIDE SEQUENCE</scope>
    <source>
        <strain evidence="5">K2</strain>
    </source>
</reference>
<gene>
    <name evidence="5" type="ORF">P5673_004164</name>
</gene>
<dbReference type="GO" id="GO:0005509">
    <property type="term" value="F:calcium ion binding"/>
    <property type="evidence" value="ECO:0007669"/>
    <property type="project" value="InterPro"/>
</dbReference>
<protein>
    <submittedName>
        <fullName evidence="5">tRNA wybutosine-synthesizing protein 5</fullName>
    </submittedName>
</protein>
<reference evidence="5" key="1">
    <citation type="journal article" date="2023" name="G3 (Bethesda)">
        <title>Whole genome assembly and annotation of the endangered Caribbean coral Acropora cervicornis.</title>
        <authorList>
            <person name="Selwyn J.D."/>
            <person name="Vollmer S.V."/>
        </authorList>
    </citation>
    <scope>NUCLEOTIDE SEQUENCE</scope>
    <source>
        <strain evidence="5">K2</strain>
    </source>
</reference>
<dbReference type="SMART" id="SM00558">
    <property type="entry name" value="JmjC"/>
    <property type="match status" value="1"/>
</dbReference>
<dbReference type="InterPro" id="IPR041667">
    <property type="entry name" value="Cupin_8"/>
</dbReference>
<keyword evidence="2" id="KW-0732">Signal</keyword>
<comment type="caution">
    <text evidence="5">The sequence shown here is derived from an EMBL/GenBank/DDBJ whole genome shotgun (WGS) entry which is preliminary data.</text>
</comment>
<dbReference type="PROSITE" id="PS51184">
    <property type="entry name" value="JMJC"/>
    <property type="match status" value="1"/>
</dbReference>
<feature type="signal peptide" evidence="2">
    <location>
        <begin position="1"/>
        <end position="27"/>
    </location>
</feature>
<proteinExistence type="predicted"/>
<dbReference type="PANTHER" id="PTHR12461:SF18">
    <property type="entry name" value="JMJC DOMAIN-CONTAINING PROTEIN"/>
    <property type="match status" value="1"/>
</dbReference>
<dbReference type="InterPro" id="IPR018247">
    <property type="entry name" value="EF_Hand_1_Ca_BS"/>
</dbReference>
<dbReference type="InterPro" id="IPR002048">
    <property type="entry name" value="EF_hand_dom"/>
</dbReference>
<dbReference type="FunFam" id="2.60.120.650:FF:000025">
    <property type="entry name" value="Lysine-specific demethylase 8"/>
    <property type="match status" value="1"/>
</dbReference>
<dbReference type="Pfam" id="PF13621">
    <property type="entry name" value="Cupin_8"/>
    <property type="match status" value="1"/>
</dbReference>
<feature type="domain" description="EF-hand" evidence="3">
    <location>
        <begin position="356"/>
        <end position="391"/>
    </location>
</feature>
<dbReference type="PROSITE" id="PS00018">
    <property type="entry name" value="EF_HAND_1"/>
    <property type="match status" value="1"/>
</dbReference>